<keyword evidence="3" id="KW-1185">Reference proteome</keyword>
<reference evidence="2 3" key="1">
    <citation type="submission" date="2013-09" db="EMBL/GenBank/DDBJ databases">
        <title>Complete genome sequence of Corynebacterium doosanense CAU 212(T) (=DSM 45436(T)), isolated from activated sludge.</title>
        <authorList>
            <person name="Schaffert L."/>
            <person name="Albersmeier A."/>
            <person name="Kalinowski J."/>
            <person name="Ruckert C."/>
        </authorList>
    </citation>
    <scope>NUCLEOTIDE SEQUENCE [LARGE SCALE GENOMIC DNA]</scope>
    <source>
        <strain evidence="2 3">CAU 212</strain>
    </source>
</reference>
<accession>A0A097IHA8</accession>
<dbReference type="PANTHER" id="PTHR12993:SF28">
    <property type="entry name" value="LMBE FAMILY PROTEIN"/>
    <property type="match status" value="1"/>
</dbReference>
<dbReference type="STRING" id="558173.CDOO_09715"/>
<organism evidence="2 3">
    <name type="scientific">Corynebacterium doosanense CAU 212 = DSM 45436</name>
    <dbReference type="NCBI Taxonomy" id="558173"/>
    <lineage>
        <taxon>Bacteria</taxon>
        <taxon>Bacillati</taxon>
        <taxon>Actinomycetota</taxon>
        <taxon>Actinomycetes</taxon>
        <taxon>Mycobacteriales</taxon>
        <taxon>Corynebacteriaceae</taxon>
        <taxon>Corynebacterium</taxon>
    </lineage>
</organism>
<proteinExistence type="predicted"/>
<sequence>MATELNPDGVKRILCVVAHPDDLEYGVSTAVAAWTAAGIEVNYLLLTAGEAGMQREPEVVGPLRVREQRDACDIVGVSDLTVLDFPDGHLVEGLELRRAIAGHIRKIRPDVVVATNFEVEVSWGINHVDHRVVGLATADAIRDAGTRWIFREELGELEPWSAGRLLIGGYGDDEVDAFVDVTGEALDKGVASLEAHKEYLADLPDHPKPAEFIPAMAKGLGEKVGVEAAIGFRSFEM</sequence>
<keyword evidence="1" id="KW-0862">Zinc</keyword>
<dbReference type="eggNOG" id="COG2120">
    <property type="taxonomic scope" value="Bacteria"/>
</dbReference>
<dbReference type="Proteomes" id="UP000029914">
    <property type="component" value="Chromosome"/>
</dbReference>
<dbReference type="HOGENOM" id="CLU_049311_3_2_11"/>
<dbReference type="EMBL" id="CP006764">
    <property type="protein sequence ID" value="AIT61514.1"/>
    <property type="molecule type" value="Genomic_DNA"/>
</dbReference>
<dbReference type="SUPFAM" id="SSF102588">
    <property type="entry name" value="LmbE-like"/>
    <property type="match status" value="1"/>
</dbReference>
<dbReference type="InterPro" id="IPR024078">
    <property type="entry name" value="LmbE-like_dom_sf"/>
</dbReference>
<name>A0A097IHA8_9CORY</name>
<dbReference type="PANTHER" id="PTHR12993">
    <property type="entry name" value="N-ACETYLGLUCOSAMINYL-PHOSPHATIDYLINOSITOL DE-N-ACETYLASE-RELATED"/>
    <property type="match status" value="1"/>
</dbReference>
<dbReference type="Gene3D" id="3.40.50.10320">
    <property type="entry name" value="LmbE-like"/>
    <property type="match status" value="1"/>
</dbReference>
<dbReference type="AlphaFoldDB" id="A0A097IHA8"/>
<dbReference type="GO" id="GO:0016137">
    <property type="term" value="P:glycoside metabolic process"/>
    <property type="evidence" value="ECO:0007669"/>
    <property type="project" value="UniProtKB-ARBA"/>
</dbReference>
<evidence type="ECO:0000313" key="2">
    <source>
        <dbReference type="EMBL" id="AIT61514.1"/>
    </source>
</evidence>
<evidence type="ECO:0000256" key="1">
    <source>
        <dbReference type="ARBA" id="ARBA00022833"/>
    </source>
</evidence>
<dbReference type="RefSeq" id="WP_018020809.1">
    <property type="nucleotide sequence ID" value="NZ_AQUX01000001.1"/>
</dbReference>
<dbReference type="OrthoDB" id="3514174at2"/>
<dbReference type="Pfam" id="PF02585">
    <property type="entry name" value="PIG-L"/>
    <property type="match status" value="1"/>
</dbReference>
<dbReference type="KEGG" id="cdo:CDOO_09715"/>
<dbReference type="InterPro" id="IPR003737">
    <property type="entry name" value="GlcNAc_PI_deacetylase-related"/>
</dbReference>
<gene>
    <name evidence="2" type="ORF">CDOO_09715</name>
</gene>
<evidence type="ECO:0000313" key="3">
    <source>
        <dbReference type="Proteomes" id="UP000029914"/>
    </source>
</evidence>
<protein>
    <submittedName>
        <fullName evidence="2">GlcNAc-PI de-N-acetylase</fullName>
    </submittedName>
</protein>
<dbReference type="GO" id="GO:0016811">
    <property type="term" value="F:hydrolase activity, acting on carbon-nitrogen (but not peptide) bonds, in linear amides"/>
    <property type="evidence" value="ECO:0007669"/>
    <property type="project" value="TreeGrafter"/>
</dbReference>